<keyword evidence="3" id="KW-1185">Reference proteome</keyword>
<dbReference type="RefSeq" id="WP_141609090.1">
    <property type="nucleotide sequence ID" value="NZ_VIGC02000006.1"/>
</dbReference>
<comment type="caution">
    <text evidence="2">The sequence shown here is derived from an EMBL/GenBank/DDBJ whole genome shotgun (WGS) entry which is preliminary data.</text>
</comment>
<keyword evidence="1" id="KW-0472">Membrane</keyword>
<sequence length="102" mass="11233">MDDRLLGIPLLAWGGVCLALAANWFLIWPSHRAAQTQGLRYVILRWFHGLTWLLLAAAAFLARFGLLGGLNTAKVLAVLALATYLTFMVTLVRSGSRPTPRE</sequence>
<dbReference type="AlphaFoldDB" id="A0A540VIX0"/>
<feature type="transmembrane region" description="Helical" evidence="1">
    <location>
        <begin position="6"/>
        <end position="26"/>
    </location>
</feature>
<proteinExistence type="predicted"/>
<organism evidence="2 3">
    <name type="scientific">Litorilinea aerophila</name>
    <dbReference type="NCBI Taxonomy" id="1204385"/>
    <lineage>
        <taxon>Bacteria</taxon>
        <taxon>Bacillati</taxon>
        <taxon>Chloroflexota</taxon>
        <taxon>Caldilineae</taxon>
        <taxon>Caldilineales</taxon>
        <taxon>Caldilineaceae</taxon>
        <taxon>Litorilinea</taxon>
    </lineage>
</organism>
<gene>
    <name evidence="2" type="ORF">FKZ61_05505</name>
</gene>
<dbReference type="Proteomes" id="UP000317371">
    <property type="component" value="Unassembled WGS sequence"/>
</dbReference>
<evidence type="ECO:0000313" key="2">
    <source>
        <dbReference type="EMBL" id="TQE96718.1"/>
    </source>
</evidence>
<feature type="transmembrane region" description="Helical" evidence="1">
    <location>
        <begin position="72"/>
        <end position="92"/>
    </location>
</feature>
<protein>
    <submittedName>
        <fullName evidence="2">Uncharacterized protein</fullName>
    </submittedName>
</protein>
<feature type="transmembrane region" description="Helical" evidence="1">
    <location>
        <begin position="46"/>
        <end position="66"/>
    </location>
</feature>
<evidence type="ECO:0000256" key="1">
    <source>
        <dbReference type="SAM" id="Phobius"/>
    </source>
</evidence>
<evidence type="ECO:0000313" key="3">
    <source>
        <dbReference type="Proteomes" id="UP000317371"/>
    </source>
</evidence>
<dbReference type="EMBL" id="VIGC01000006">
    <property type="protein sequence ID" value="TQE96718.1"/>
    <property type="molecule type" value="Genomic_DNA"/>
</dbReference>
<accession>A0A540VIX0</accession>
<dbReference type="InParanoid" id="A0A540VIX0"/>
<keyword evidence="1" id="KW-1133">Transmembrane helix</keyword>
<reference evidence="2 3" key="1">
    <citation type="submission" date="2019-06" db="EMBL/GenBank/DDBJ databases">
        <title>Genome sequence of Litorilinea aerophila BAA-2444.</title>
        <authorList>
            <person name="Maclea K.S."/>
            <person name="Maurais E.G."/>
            <person name="Iannazzi L.C."/>
        </authorList>
    </citation>
    <scope>NUCLEOTIDE SEQUENCE [LARGE SCALE GENOMIC DNA]</scope>
    <source>
        <strain evidence="2 3">ATCC BAA-2444</strain>
    </source>
</reference>
<dbReference type="OrthoDB" id="161857at2"/>
<name>A0A540VIX0_9CHLR</name>
<keyword evidence="1" id="KW-0812">Transmembrane</keyword>